<sequence length="270" mass="30050">MLWQFVMHIALPGLGCVLAQQDGLHECRESENLFKLVSPLPPGDHWSNCGEFCDELIADFAKRLAKAGPDICQYVTGSFPDPTFDNPYGWVSWDIILYRQRGFDSGGQAGPCRSIPLTQCTCEVSVVLHRTYKSITFEPSYGSSSNPGSLAGLLASGVSCELDDLGSRRQGNLRLQFLAVSAAEDNQDDRDDQGDQSDQNRQHTFFRQADIACSTWTNPVQFLEHGSLHLIKFGHTGHNDGFVMISDLKKYNSNGELVSSRRFQVTPRRL</sequence>
<organism evidence="2 3">
    <name type="scientific">Protomyces lactucae-debilis</name>
    <dbReference type="NCBI Taxonomy" id="2754530"/>
    <lineage>
        <taxon>Eukaryota</taxon>
        <taxon>Fungi</taxon>
        <taxon>Dikarya</taxon>
        <taxon>Ascomycota</taxon>
        <taxon>Taphrinomycotina</taxon>
        <taxon>Taphrinomycetes</taxon>
        <taxon>Taphrinales</taxon>
        <taxon>Protomycetaceae</taxon>
        <taxon>Protomyces</taxon>
    </lineage>
</organism>
<keyword evidence="1" id="KW-0732">Signal</keyword>
<protein>
    <submittedName>
        <fullName evidence="2">Uncharacterized protein</fullName>
    </submittedName>
</protein>
<gene>
    <name evidence="2" type="ORF">BCR37DRAFT_378667</name>
</gene>
<evidence type="ECO:0000313" key="3">
    <source>
        <dbReference type="Proteomes" id="UP000193685"/>
    </source>
</evidence>
<evidence type="ECO:0000256" key="1">
    <source>
        <dbReference type="SAM" id="SignalP"/>
    </source>
</evidence>
<feature type="chain" id="PRO_5013096082" evidence="1">
    <location>
        <begin position="20"/>
        <end position="270"/>
    </location>
</feature>
<evidence type="ECO:0000313" key="2">
    <source>
        <dbReference type="EMBL" id="ORY83699.1"/>
    </source>
</evidence>
<dbReference type="EMBL" id="MCFI01000007">
    <property type="protein sequence ID" value="ORY83699.1"/>
    <property type="molecule type" value="Genomic_DNA"/>
</dbReference>
<dbReference type="RefSeq" id="XP_040725994.1">
    <property type="nucleotide sequence ID" value="XM_040869095.1"/>
</dbReference>
<comment type="caution">
    <text evidence="2">The sequence shown here is derived from an EMBL/GenBank/DDBJ whole genome shotgun (WGS) entry which is preliminary data.</text>
</comment>
<reference evidence="2 3" key="1">
    <citation type="submission" date="2016-07" db="EMBL/GenBank/DDBJ databases">
        <title>Pervasive Adenine N6-methylation of Active Genes in Fungi.</title>
        <authorList>
            <consortium name="DOE Joint Genome Institute"/>
            <person name="Mondo S.J."/>
            <person name="Dannebaum R.O."/>
            <person name="Kuo R.C."/>
            <person name="Labutti K."/>
            <person name="Haridas S."/>
            <person name="Kuo A."/>
            <person name="Salamov A."/>
            <person name="Ahrendt S.R."/>
            <person name="Lipzen A."/>
            <person name="Sullivan W."/>
            <person name="Andreopoulos W.B."/>
            <person name="Clum A."/>
            <person name="Lindquist E."/>
            <person name="Daum C."/>
            <person name="Ramamoorthy G.K."/>
            <person name="Gryganskyi A."/>
            <person name="Culley D."/>
            <person name="Magnuson J.K."/>
            <person name="James T.Y."/>
            <person name="O'Malley M.A."/>
            <person name="Stajich J.E."/>
            <person name="Spatafora J.W."/>
            <person name="Visel A."/>
            <person name="Grigoriev I.V."/>
        </authorList>
    </citation>
    <scope>NUCLEOTIDE SEQUENCE [LARGE SCALE GENOMIC DNA]</scope>
    <source>
        <strain evidence="2 3">12-1054</strain>
    </source>
</reference>
<dbReference type="GeneID" id="63785694"/>
<proteinExistence type="predicted"/>
<keyword evidence="3" id="KW-1185">Reference proteome</keyword>
<dbReference type="AlphaFoldDB" id="A0A1Y2FID0"/>
<feature type="signal peptide" evidence="1">
    <location>
        <begin position="1"/>
        <end position="19"/>
    </location>
</feature>
<dbReference type="Proteomes" id="UP000193685">
    <property type="component" value="Unassembled WGS sequence"/>
</dbReference>
<accession>A0A1Y2FID0</accession>
<name>A0A1Y2FID0_PROLT</name>